<dbReference type="Proteomes" id="UP000063718">
    <property type="component" value="Unassembled WGS sequence"/>
</dbReference>
<dbReference type="AlphaFoldDB" id="A0A0S6UB00"/>
<accession>A0A0S6UB00</accession>
<proteinExistence type="predicted"/>
<sequence>MFLTQPFIQKLFPCLFAGHYLLSLGLKFFPHHLL</sequence>
<protein>
    <submittedName>
        <fullName evidence="1">Uncharacterized protein</fullName>
    </submittedName>
</protein>
<gene>
    <name evidence="1" type="ORF">MTY_0092</name>
</gene>
<name>A0A0S6UB00_NEOTH</name>
<reference evidence="1" key="1">
    <citation type="journal article" date="2014" name="Gene">
        <title>Genome-guided analysis of transformation efficiency and carbon dioxide assimilation by Moorella thermoacetica Y72.</title>
        <authorList>
            <person name="Tsukahara K."/>
            <person name="Kita A."/>
            <person name="Nakashimada Y."/>
            <person name="Hoshino T."/>
            <person name="Murakami K."/>
        </authorList>
    </citation>
    <scope>NUCLEOTIDE SEQUENCE [LARGE SCALE GENOMIC DNA]</scope>
    <source>
        <strain evidence="1">Y72</strain>
    </source>
</reference>
<dbReference type="EMBL" id="DF238840">
    <property type="protein sequence ID" value="GAF24764.1"/>
    <property type="molecule type" value="Genomic_DNA"/>
</dbReference>
<organism evidence="1">
    <name type="scientific">Moorella thermoacetica Y72</name>
    <dbReference type="NCBI Taxonomy" id="1325331"/>
    <lineage>
        <taxon>Bacteria</taxon>
        <taxon>Bacillati</taxon>
        <taxon>Bacillota</taxon>
        <taxon>Clostridia</taxon>
        <taxon>Neomoorellales</taxon>
        <taxon>Neomoorellaceae</taxon>
        <taxon>Neomoorella</taxon>
    </lineage>
</organism>
<evidence type="ECO:0000313" key="1">
    <source>
        <dbReference type="EMBL" id="GAF24764.1"/>
    </source>
</evidence>